<dbReference type="PROSITE" id="PS51017">
    <property type="entry name" value="CCT"/>
    <property type="match status" value="1"/>
</dbReference>
<keyword evidence="5 8" id="KW-0863">Zinc-finger</keyword>
<dbReference type="PANTHER" id="PTHR31717:SF58">
    <property type="entry name" value="ZINC FINGER PROTEIN CONSTANS-LIKE 13"/>
    <property type="match status" value="1"/>
</dbReference>
<evidence type="ECO:0000256" key="8">
    <source>
        <dbReference type="PROSITE-ProRule" id="PRU00024"/>
    </source>
</evidence>
<organism evidence="12">
    <name type="scientific">Fagus sylvatica</name>
    <name type="common">Beechnut</name>
    <dbReference type="NCBI Taxonomy" id="28930"/>
    <lineage>
        <taxon>Eukaryota</taxon>
        <taxon>Viridiplantae</taxon>
        <taxon>Streptophyta</taxon>
        <taxon>Embryophyta</taxon>
        <taxon>Tracheophyta</taxon>
        <taxon>Spermatophyta</taxon>
        <taxon>Magnoliopsida</taxon>
        <taxon>eudicotyledons</taxon>
        <taxon>Gunneridae</taxon>
        <taxon>Pentapetalae</taxon>
        <taxon>rosids</taxon>
        <taxon>fabids</taxon>
        <taxon>Fagales</taxon>
        <taxon>Fagaceae</taxon>
        <taxon>Fagus</taxon>
    </lineage>
</organism>
<dbReference type="GO" id="GO:0006355">
    <property type="term" value="P:regulation of DNA-templated transcription"/>
    <property type="evidence" value="ECO:0007669"/>
    <property type="project" value="UniProtKB-ARBA"/>
</dbReference>
<gene>
    <name evidence="12" type="ORF">FSB_LOCUS131</name>
</gene>
<dbReference type="PANTHER" id="PTHR31717">
    <property type="entry name" value="ZINC FINGER PROTEIN CONSTANS-LIKE 10"/>
    <property type="match status" value="1"/>
</dbReference>
<protein>
    <recommendedName>
        <fullName evidence="13">CCT domain-containing protein</fullName>
    </recommendedName>
</protein>
<evidence type="ECO:0000256" key="7">
    <source>
        <dbReference type="ARBA" id="ARBA00023242"/>
    </source>
</evidence>
<keyword evidence="6" id="KW-0862">Zinc</keyword>
<dbReference type="PROSITE" id="PS50119">
    <property type="entry name" value="ZF_BBOX"/>
    <property type="match status" value="2"/>
</dbReference>
<dbReference type="CDD" id="cd19821">
    <property type="entry name" value="Bbox1_BBX-like"/>
    <property type="match status" value="2"/>
</dbReference>
<sequence>MTGSDSRAHIPEDKNMSPQKQKRLCDYCSEATALLYCRADSAKLCLLCDREVHSTNQLFSKHTRSPLCDSCDSSPASIFCSTECSVLCQNCDWERHRNSLSPVHNRRPLEGFSGCPSVNELLGIVGFEEMGQKALFLKDESGDGFDGVSDFLVWDAPCAVSLDDLIGSTNSAHDFQAMGVPPLPKVTYLIGSSGSFAGDYSILVENRNAACGQYKEQILSQLRELAKLGPNLNCENADGEPLTGFQALLSEQNVQPRDMLTVERLNIFPIVQPSAFQCCTGSGEPANQFFLPNSSTRSYLEENPVVPDKHSDISGGVTHGHDGNEGHLLYPIKSETSSPFRRVAELSSQERDSALSRYKEKKKTRRYDKHIRYESRKVRAESRIRIKGRFAKMDNGKQL</sequence>
<keyword evidence="3" id="KW-0479">Metal-binding</keyword>
<feature type="domain" description="B box-type" evidence="10">
    <location>
        <begin position="20"/>
        <end position="67"/>
    </location>
</feature>
<keyword evidence="7 9" id="KW-0539">Nucleus</keyword>
<dbReference type="EMBL" id="OIVN01000002">
    <property type="protein sequence ID" value="SPC72249.1"/>
    <property type="molecule type" value="Genomic_DNA"/>
</dbReference>
<evidence type="ECO:0000313" key="12">
    <source>
        <dbReference type="EMBL" id="SPC72249.1"/>
    </source>
</evidence>
<dbReference type="GO" id="GO:0005634">
    <property type="term" value="C:nucleus"/>
    <property type="evidence" value="ECO:0007669"/>
    <property type="project" value="UniProtKB-SubCell"/>
</dbReference>
<evidence type="ECO:0000256" key="5">
    <source>
        <dbReference type="ARBA" id="ARBA00022771"/>
    </source>
</evidence>
<dbReference type="Pfam" id="PF00643">
    <property type="entry name" value="zf-B_box"/>
    <property type="match status" value="1"/>
</dbReference>
<dbReference type="Pfam" id="PF06203">
    <property type="entry name" value="CCT"/>
    <property type="match status" value="1"/>
</dbReference>
<keyword evidence="4" id="KW-0677">Repeat</keyword>
<evidence type="ECO:0000259" key="11">
    <source>
        <dbReference type="PROSITE" id="PS51017"/>
    </source>
</evidence>
<dbReference type="InterPro" id="IPR000315">
    <property type="entry name" value="Znf_B-box"/>
</dbReference>
<dbReference type="AlphaFoldDB" id="A0A2N9ECH0"/>
<name>A0A2N9ECH0_FAGSY</name>
<reference evidence="12" key="1">
    <citation type="submission" date="2018-02" db="EMBL/GenBank/DDBJ databases">
        <authorList>
            <person name="Cohen D.B."/>
            <person name="Kent A.D."/>
        </authorList>
    </citation>
    <scope>NUCLEOTIDE SEQUENCE</scope>
</reference>
<feature type="domain" description="B box-type" evidence="10">
    <location>
        <begin position="63"/>
        <end position="109"/>
    </location>
</feature>
<comment type="subcellular location">
    <subcellularLocation>
        <location evidence="1 9">Nucleus</location>
    </subcellularLocation>
</comment>
<evidence type="ECO:0000256" key="3">
    <source>
        <dbReference type="ARBA" id="ARBA00022723"/>
    </source>
</evidence>
<evidence type="ECO:0000256" key="4">
    <source>
        <dbReference type="ARBA" id="ARBA00022737"/>
    </source>
</evidence>
<feature type="domain" description="CCT" evidence="11">
    <location>
        <begin position="351"/>
        <end position="393"/>
    </location>
</feature>
<evidence type="ECO:0000259" key="10">
    <source>
        <dbReference type="PROSITE" id="PS50119"/>
    </source>
</evidence>
<evidence type="ECO:0000256" key="9">
    <source>
        <dbReference type="PROSITE-ProRule" id="PRU00357"/>
    </source>
</evidence>
<evidence type="ECO:0000256" key="6">
    <source>
        <dbReference type="ARBA" id="ARBA00022833"/>
    </source>
</evidence>
<evidence type="ECO:0008006" key="13">
    <source>
        <dbReference type="Google" id="ProtNLM"/>
    </source>
</evidence>
<dbReference type="SMART" id="SM00336">
    <property type="entry name" value="BBOX"/>
    <property type="match status" value="2"/>
</dbReference>
<dbReference type="InterPro" id="IPR049808">
    <property type="entry name" value="CONSTANS-like_Bbox1"/>
</dbReference>
<comment type="similarity">
    <text evidence="2">Belongs to the CONSTANS family.</text>
</comment>
<dbReference type="GO" id="GO:0008270">
    <property type="term" value="F:zinc ion binding"/>
    <property type="evidence" value="ECO:0007669"/>
    <property type="project" value="UniProtKB-KW"/>
</dbReference>
<accession>A0A2N9ECH0</accession>
<dbReference type="InterPro" id="IPR010402">
    <property type="entry name" value="CCT_domain"/>
</dbReference>
<evidence type="ECO:0000256" key="2">
    <source>
        <dbReference type="ARBA" id="ARBA00010024"/>
    </source>
</evidence>
<evidence type="ECO:0000256" key="1">
    <source>
        <dbReference type="ARBA" id="ARBA00004123"/>
    </source>
</evidence>
<proteinExistence type="inferred from homology"/>